<dbReference type="SMART" id="SM00997">
    <property type="entry name" value="AdoHcyase_NAD"/>
    <property type="match status" value="1"/>
</dbReference>
<dbReference type="InterPro" id="IPR029753">
    <property type="entry name" value="D-isomer_DH_CS"/>
</dbReference>
<dbReference type="InterPro" id="IPR006140">
    <property type="entry name" value="D-isomer_DH_NAD-bd"/>
</dbReference>
<feature type="domain" description="S-adenosyl-L-homocysteine hydrolase NAD binding" evidence="5">
    <location>
        <begin position="129"/>
        <end position="293"/>
    </location>
</feature>
<comment type="similarity">
    <text evidence="1 4">Belongs to the D-isomer specific 2-hydroxyacid dehydrogenase family.</text>
</comment>
<dbReference type="RefSeq" id="WP_048548198.1">
    <property type="nucleotide sequence ID" value="NZ_HF571038.1"/>
</dbReference>
<dbReference type="InterPro" id="IPR050418">
    <property type="entry name" value="D-iso_2-hydroxyacid_DH_PdxB"/>
</dbReference>
<dbReference type="PROSITE" id="PS00671">
    <property type="entry name" value="D_2_HYDROXYACID_DH_3"/>
    <property type="match status" value="1"/>
</dbReference>
<proteinExistence type="inferred from homology"/>
<keyword evidence="7" id="KW-1185">Reference proteome</keyword>
<evidence type="ECO:0000256" key="1">
    <source>
        <dbReference type="ARBA" id="ARBA00005854"/>
    </source>
</evidence>
<evidence type="ECO:0000256" key="3">
    <source>
        <dbReference type="ARBA" id="ARBA00023027"/>
    </source>
</evidence>
<evidence type="ECO:0000313" key="7">
    <source>
        <dbReference type="Proteomes" id="UP000035720"/>
    </source>
</evidence>
<dbReference type="GO" id="GO:0016616">
    <property type="term" value="F:oxidoreductase activity, acting on the CH-OH group of donors, NAD or NADP as acceptor"/>
    <property type="evidence" value="ECO:0007669"/>
    <property type="project" value="InterPro"/>
</dbReference>
<protein>
    <submittedName>
        <fullName evidence="6">Putative D-isomer specific 2-hydroxyacid dehydrogenase, NAD-binding</fullName>
    </submittedName>
</protein>
<evidence type="ECO:0000313" key="6">
    <source>
        <dbReference type="EMBL" id="CCI51949.1"/>
    </source>
</evidence>
<evidence type="ECO:0000256" key="2">
    <source>
        <dbReference type="ARBA" id="ARBA00023002"/>
    </source>
</evidence>
<accession>A0A077M5Y4</accession>
<keyword evidence="3" id="KW-0520">NAD</keyword>
<dbReference type="SUPFAM" id="SSF52283">
    <property type="entry name" value="Formate/glycerate dehydrogenase catalytic domain-like"/>
    <property type="match status" value="1"/>
</dbReference>
<dbReference type="OrthoDB" id="117809at2"/>
<evidence type="ECO:0000259" key="5">
    <source>
        <dbReference type="SMART" id="SM00997"/>
    </source>
</evidence>
<gene>
    <name evidence="6" type="ORF">BN13_1330014</name>
</gene>
<name>A0A077M5Y4_9MICO</name>
<dbReference type="InterPro" id="IPR006139">
    <property type="entry name" value="D-isomer_2_OHA_DH_cat_dom"/>
</dbReference>
<evidence type="ECO:0000256" key="4">
    <source>
        <dbReference type="RuleBase" id="RU003719"/>
    </source>
</evidence>
<dbReference type="Pfam" id="PF02826">
    <property type="entry name" value="2-Hacid_dh_C"/>
    <property type="match status" value="1"/>
</dbReference>
<dbReference type="Pfam" id="PF00389">
    <property type="entry name" value="2-Hacid_dh"/>
    <property type="match status" value="1"/>
</dbReference>
<dbReference type="PANTHER" id="PTHR43761:SF1">
    <property type="entry name" value="D-ISOMER SPECIFIC 2-HYDROXYACID DEHYDROGENASE CATALYTIC DOMAIN-CONTAINING PROTEIN-RELATED"/>
    <property type="match status" value="1"/>
</dbReference>
<dbReference type="STRING" id="1193518.BN13_1330014"/>
<sequence length="333" mass="35214">MAKVVVISRAGCASLPAHAIERLRRRHTVEFVQRQTAPNRTTAVELLRGATVLAATNVTLPRLTPDLLDDLPDLRHVVLYATGYEHIDVTALADRGVTLSTLPEYATNAVAEHALGLIFASATRIHLANDRARGRVAADVSLRGVEITCRTLAVIGLGRIGTRLAALAGALGMRVLGVDIDPAARARAATGGMPVLGLHDALAAADFVAVTASTVPGTVPILGGSELALLHRDAFVVNVGRPVLVDQEAMRAALLREDLRGYAVDEVCFDPGHPADRLLLDEGRVLQSAHSAWWRDEVLARGAEMFASSIAAAADGCPVHVVSARPKLLPLAR</sequence>
<dbReference type="PANTHER" id="PTHR43761">
    <property type="entry name" value="D-ISOMER SPECIFIC 2-HYDROXYACID DEHYDROGENASE FAMILY PROTEIN (AFU_ORTHOLOGUE AFUA_1G13630)"/>
    <property type="match status" value="1"/>
</dbReference>
<dbReference type="InterPro" id="IPR015878">
    <property type="entry name" value="Ado_hCys_hydrolase_NAD-bd"/>
</dbReference>
<dbReference type="GO" id="GO:0051287">
    <property type="term" value="F:NAD binding"/>
    <property type="evidence" value="ECO:0007669"/>
    <property type="project" value="InterPro"/>
</dbReference>
<comment type="caution">
    <text evidence="6">The sequence shown here is derived from an EMBL/GenBank/DDBJ whole genome shotgun (WGS) entry which is preliminary data.</text>
</comment>
<keyword evidence="2 4" id="KW-0560">Oxidoreductase</keyword>
<organism evidence="6 7">
    <name type="scientific">Nostocoides jenkinsii Ben 74</name>
    <dbReference type="NCBI Taxonomy" id="1193518"/>
    <lineage>
        <taxon>Bacteria</taxon>
        <taxon>Bacillati</taxon>
        <taxon>Actinomycetota</taxon>
        <taxon>Actinomycetes</taxon>
        <taxon>Micrococcales</taxon>
        <taxon>Intrasporangiaceae</taxon>
        <taxon>Nostocoides</taxon>
    </lineage>
</organism>
<dbReference type="InterPro" id="IPR036291">
    <property type="entry name" value="NAD(P)-bd_dom_sf"/>
</dbReference>
<reference evidence="6 7" key="1">
    <citation type="journal article" date="2013" name="ISME J.">
        <title>A metabolic model for members of the genus Tetrasphaera involved in enhanced biological phosphorus removal.</title>
        <authorList>
            <person name="Kristiansen R."/>
            <person name="Nguyen H.T.T."/>
            <person name="Saunders A.M."/>
            <person name="Nielsen J.L."/>
            <person name="Wimmer R."/>
            <person name="Le V.Q."/>
            <person name="McIlroy S.J."/>
            <person name="Petrovski S."/>
            <person name="Seviour R.J."/>
            <person name="Calteau A."/>
            <person name="Nielsen K.L."/>
            <person name="Nielsen P.H."/>
        </authorList>
    </citation>
    <scope>NUCLEOTIDE SEQUENCE [LARGE SCALE GENOMIC DNA]</scope>
    <source>
        <strain evidence="6 7">Ben 74</strain>
    </source>
</reference>
<dbReference type="Proteomes" id="UP000035720">
    <property type="component" value="Unassembled WGS sequence"/>
</dbReference>
<dbReference type="Gene3D" id="3.40.50.720">
    <property type="entry name" value="NAD(P)-binding Rossmann-like Domain"/>
    <property type="match status" value="2"/>
</dbReference>
<dbReference type="EMBL" id="CAJC01000039">
    <property type="protein sequence ID" value="CCI51949.1"/>
    <property type="molecule type" value="Genomic_DNA"/>
</dbReference>
<dbReference type="AlphaFoldDB" id="A0A077M5Y4"/>
<dbReference type="SUPFAM" id="SSF51735">
    <property type="entry name" value="NAD(P)-binding Rossmann-fold domains"/>
    <property type="match status" value="1"/>
</dbReference>